<dbReference type="PROSITE" id="PS00107">
    <property type="entry name" value="PROTEIN_KINASE_ATP"/>
    <property type="match status" value="1"/>
</dbReference>
<dbReference type="Pfam" id="PF01657">
    <property type="entry name" value="Stress-antifung"/>
    <property type="match status" value="2"/>
</dbReference>
<evidence type="ECO:0000256" key="8">
    <source>
        <dbReference type="ARBA" id="ARBA00022741"/>
    </source>
</evidence>
<dbReference type="SMART" id="SM00220">
    <property type="entry name" value="S_TKc"/>
    <property type="match status" value="1"/>
</dbReference>
<dbReference type="InterPro" id="IPR038408">
    <property type="entry name" value="GNK2_sf"/>
</dbReference>
<evidence type="ECO:0000256" key="1">
    <source>
        <dbReference type="ARBA" id="ARBA00004167"/>
    </source>
</evidence>
<evidence type="ECO:0000256" key="6">
    <source>
        <dbReference type="ARBA" id="ARBA00022729"/>
    </source>
</evidence>
<feature type="domain" description="Protein kinase" evidence="17">
    <location>
        <begin position="608"/>
        <end position="853"/>
    </location>
</feature>
<keyword evidence="9" id="KW-0418">Kinase</keyword>
<dbReference type="Gene3D" id="3.30.430.20">
    <property type="entry name" value="Gnk2 domain, C-X8-C-X2-C motif"/>
    <property type="match status" value="2"/>
</dbReference>
<feature type="compositionally biased region" description="Polar residues" evidence="15">
    <location>
        <begin position="857"/>
        <end position="879"/>
    </location>
</feature>
<dbReference type="FunFam" id="3.30.430.20:FF:000002">
    <property type="entry name" value="Cysteine-rich receptor-like protein kinase 10"/>
    <property type="match status" value="1"/>
</dbReference>
<evidence type="ECO:0000256" key="2">
    <source>
        <dbReference type="ARBA" id="ARBA00022527"/>
    </source>
</evidence>
<dbReference type="AlphaFoldDB" id="A0A4Y7IGQ6"/>
<keyword evidence="11 16" id="KW-1133">Transmembrane helix</keyword>
<proteinExistence type="predicted"/>
<evidence type="ECO:0000313" key="19">
    <source>
        <dbReference type="EMBL" id="RZC48093.1"/>
    </source>
</evidence>
<dbReference type="Gramene" id="RZC48093">
    <property type="protein sequence ID" value="RZC48093"/>
    <property type="gene ID" value="C5167_041085"/>
</dbReference>
<evidence type="ECO:0000313" key="20">
    <source>
        <dbReference type="Proteomes" id="UP000316621"/>
    </source>
</evidence>
<evidence type="ECO:0000256" key="9">
    <source>
        <dbReference type="ARBA" id="ARBA00022777"/>
    </source>
</evidence>
<evidence type="ECO:0000256" key="10">
    <source>
        <dbReference type="ARBA" id="ARBA00022840"/>
    </source>
</evidence>
<evidence type="ECO:0000256" key="5">
    <source>
        <dbReference type="ARBA" id="ARBA00022692"/>
    </source>
</evidence>
<dbReference type="EMBL" id="CM010715">
    <property type="protein sequence ID" value="RZC48093.1"/>
    <property type="molecule type" value="Genomic_DNA"/>
</dbReference>
<dbReference type="PROSITE" id="PS50011">
    <property type="entry name" value="PROTEIN_KINASE_DOM"/>
    <property type="match status" value="2"/>
</dbReference>
<protein>
    <submittedName>
        <fullName evidence="19">Uncharacterized protein</fullName>
    </submittedName>
</protein>
<dbReference type="GO" id="GO:0004674">
    <property type="term" value="F:protein serine/threonine kinase activity"/>
    <property type="evidence" value="ECO:0007669"/>
    <property type="project" value="UniProtKB-KW"/>
</dbReference>
<feature type="domain" description="Gnk2-homologous" evidence="18">
    <location>
        <begin position="37"/>
        <end position="137"/>
    </location>
</feature>
<keyword evidence="4" id="KW-0808">Transferase</keyword>
<dbReference type="InterPro" id="IPR001245">
    <property type="entry name" value="Ser-Thr/Tyr_kinase_cat_dom"/>
</dbReference>
<evidence type="ECO:0000256" key="3">
    <source>
        <dbReference type="ARBA" id="ARBA00022553"/>
    </source>
</evidence>
<dbReference type="InterPro" id="IPR008271">
    <property type="entry name" value="Ser/Thr_kinase_AS"/>
</dbReference>
<evidence type="ECO:0000256" key="15">
    <source>
        <dbReference type="SAM" id="MobiDB-lite"/>
    </source>
</evidence>
<dbReference type="InterPro" id="IPR011009">
    <property type="entry name" value="Kinase-like_dom_sf"/>
</dbReference>
<dbReference type="Pfam" id="PF07714">
    <property type="entry name" value="PK_Tyr_Ser-Thr"/>
    <property type="match status" value="2"/>
</dbReference>
<feature type="domain" description="Protein kinase" evidence="17">
    <location>
        <begin position="344"/>
        <end position="624"/>
    </location>
</feature>
<keyword evidence="20" id="KW-1185">Reference proteome</keyword>
<sequence>MFIENKKIESCSIFFIYLFLLSILLITIQDTTAQPQPDFVYQFCLGDNYTTGSTFQANLNRLFPSSIQNRYYNATNGQSPDTVYGSLQCRGDIQQDECQSCVDFAIQDFNKTGRCPNYKQAIIWYEKCMLRYSNDYYFSTMQEKPRVYNWNLGNVSNPNQFNPILGNLMEDLAAEAGSNNFAIGDRNITNFSKVYGLVQCTADISSGSCNRCLVGAISEIPSCCDGKIGGRVIKPSCNFRYELYPFFESTVTPSPPPPLSSPTPPSSTNAPVPNANRNNSSKLTISIVVPLVVAVLFSIAFGFFCFGRKRTQRKKYDYVDDETPVTAESLQFNFSTISAATDKFSEANKLGEGGFGSVYKGTLPDGRDIAVKRLSKYSGQGDLEFKNEVTLVAKLQHRNLVNLVGFSLASEEKLLIYEFMPNASLDQFLFDPTKCTQLDWERRHKIIAGVARGLVYLHEESRLKIIHRDLKASNILLDMDMNPKIADFGMARLFVHDQTQERTSKIVGTGYMAPEYIMHGHFSVKSDVFSFGVLILEILCGQKNSSFYQSDVSQDLLSYVWRHWNDGSAIEILDPTLKDTYSRNEVVRCIHVALLCVQENIADRPTMPTVIQMLNSYSATDPALPLAPAFFIGSTVNMEPQSNLGYSEEQGSSKNESVISEVGAGSVNELDWGRRYRIIGGIARGLVYLHEESRLKIIHRDLKASNILLDMDMNPKIANFGMARLFVHDQTHERTSKIVGTGYMAPEYIMHGHFSVKSDVFSFGVLILEILSGQKNNSFHQSDIAQDLLSCVWRHWNNGSYIEILDPTLKDTFSRNEAMRCIHVALLCVQEGVADRPTMPTVVQCSIVTLPPIPSEEQGSSKNESVTSDAATHSVNEVTITELDPR</sequence>
<evidence type="ECO:0000256" key="12">
    <source>
        <dbReference type="ARBA" id="ARBA00023136"/>
    </source>
</evidence>
<keyword evidence="6" id="KW-0732">Signal</keyword>
<dbReference type="Gene3D" id="1.10.510.10">
    <property type="entry name" value="Transferase(Phosphotransferase) domain 1"/>
    <property type="match status" value="2"/>
</dbReference>
<dbReference type="OMA" id="CANCTSD"/>
<feature type="compositionally biased region" description="Pro residues" evidence="15">
    <location>
        <begin position="254"/>
        <end position="265"/>
    </location>
</feature>
<evidence type="ECO:0000256" key="11">
    <source>
        <dbReference type="ARBA" id="ARBA00022989"/>
    </source>
</evidence>
<dbReference type="InterPro" id="IPR017441">
    <property type="entry name" value="Protein_kinase_ATP_BS"/>
</dbReference>
<organism evidence="19 20">
    <name type="scientific">Papaver somniferum</name>
    <name type="common">Opium poppy</name>
    <dbReference type="NCBI Taxonomy" id="3469"/>
    <lineage>
        <taxon>Eukaryota</taxon>
        <taxon>Viridiplantae</taxon>
        <taxon>Streptophyta</taxon>
        <taxon>Embryophyta</taxon>
        <taxon>Tracheophyta</taxon>
        <taxon>Spermatophyta</taxon>
        <taxon>Magnoliopsida</taxon>
        <taxon>Ranunculales</taxon>
        <taxon>Papaveraceae</taxon>
        <taxon>Papaveroideae</taxon>
        <taxon>Papaver</taxon>
    </lineage>
</organism>
<dbReference type="CDD" id="cd14066">
    <property type="entry name" value="STKc_IRAK"/>
    <property type="match status" value="1"/>
</dbReference>
<dbReference type="Proteomes" id="UP000316621">
    <property type="component" value="Chromosome 1"/>
</dbReference>
<dbReference type="PANTHER" id="PTHR27002:SF181">
    <property type="entry name" value="RECEPTOR-LIKE SERINE_THREONINE-PROTEIN KINASE"/>
    <property type="match status" value="1"/>
</dbReference>
<dbReference type="FunFam" id="1.10.510.10:FF:000129">
    <property type="entry name" value="cysteine-rich receptor-like protein kinase 10"/>
    <property type="match status" value="2"/>
</dbReference>
<dbReference type="FunFam" id="3.30.200.20:FF:000142">
    <property type="entry name" value="Cysteine-rich receptor-like protein kinase 10"/>
    <property type="match status" value="1"/>
</dbReference>
<feature type="transmembrane region" description="Helical" evidence="16">
    <location>
        <begin position="283"/>
        <end position="306"/>
    </location>
</feature>
<dbReference type="SUPFAM" id="SSF56112">
    <property type="entry name" value="Protein kinase-like (PK-like)"/>
    <property type="match status" value="2"/>
</dbReference>
<evidence type="ECO:0000256" key="7">
    <source>
        <dbReference type="ARBA" id="ARBA00022737"/>
    </source>
</evidence>
<keyword evidence="8 14" id="KW-0547">Nucleotide-binding</keyword>
<gene>
    <name evidence="19" type="ORF">C5167_041085</name>
</gene>
<dbReference type="PROSITE" id="PS51473">
    <property type="entry name" value="GNK2"/>
    <property type="match status" value="2"/>
</dbReference>
<dbReference type="PROSITE" id="PS00108">
    <property type="entry name" value="PROTEIN_KINASE_ST"/>
    <property type="match status" value="2"/>
</dbReference>
<comment type="subcellular location">
    <subcellularLocation>
        <location evidence="1">Membrane</location>
        <topology evidence="1">Single-pass membrane protein</topology>
    </subcellularLocation>
</comment>
<dbReference type="PANTHER" id="PTHR27002">
    <property type="entry name" value="RECEPTOR-LIKE SERINE/THREONINE-PROTEIN KINASE SD1-8"/>
    <property type="match status" value="1"/>
</dbReference>
<feature type="transmembrane region" description="Helical" evidence="16">
    <location>
        <begin position="12"/>
        <end position="28"/>
    </location>
</feature>
<feature type="region of interest" description="Disordered" evidence="15">
    <location>
        <begin position="854"/>
        <end position="886"/>
    </location>
</feature>
<keyword evidence="10 14" id="KW-0067">ATP-binding</keyword>
<evidence type="ECO:0000256" key="16">
    <source>
        <dbReference type="SAM" id="Phobius"/>
    </source>
</evidence>
<keyword evidence="7" id="KW-0677">Repeat</keyword>
<dbReference type="GO" id="GO:0006950">
    <property type="term" value="P:response to stress"/>
    <property type="evidence" value="ECO:0007669"/>
    <property type="project" value="UniProtKB-ARBA"/>
</dbReference>
<feature type="domain" description="Gnk2-homologous" evidence="18">
    <location>
        <begin position="143"/>
        <end position="246"/>
    </location>
</feature>
<evidence type="ECO:0000256" key="13">
    <source>
        <dbReference type="ARBA" id="ARBA00023180"/>
    </source>
</evidence>
<name>A0A4Y7IGQ6_PAPSO</name>
<evidence type="ECO:0000259" key="17">
    <source>
        <dbReference type="PROSITE" id="PS50011"/>
    </source>
</evidence>
<keyword evidence="13" id="KW-0325">Glycoprotein</keyword>
<keyword evidence="3" id="KW-0597">Phosphoprotein</keyword>
<feature type="binding site" evidence="14">
    <location>
        <position position="372"/>
    </location>
    <ligand>
        <name>ATP</name>
        <dbReference type="ChEBI" id="CHEBI:30616"/>
    </ligand>
</feature>
<dbReference type="GO" id="GO:0005524">
    <property type="term" value="F:ATP binding"/>
    <property type="evidence" value="ECO:0007669"/>
    <property type="project" value="UniProtKB-UniRule"/>
</dbReference>
<dbReference type="InterPro" id="IPR000719">
    <property type="entry name" value="Prot_kinase_dom"/>
</dbReference>
<keyword evidence="2" id="KW-0723">Serine/threonine-protein kinase</keyword>
<dbReference type="GO" id="GO:0005886">
    <property type="term" value="C:plasma membrane"/>
    <property type="evidence" value="ECO:0007669"/>
    <property type="project" value="TreeGrafter"/>
</dbReference>
<evidence type="ECO:0000256" key="14">
    <source>
        <dbReference type="PROSITE-ProRule" id="PRU10141"/>
    </source>
</evidence>
<keyword evidence="5 16" id="KW-0812">Transmembrane</keyword>
<evidence type="ECO:0000259" key="18">
    <source>
        <dbReference type="PROSITE" id="PS51473"/>
    </source>
</evidence>
<dbReference type="InterPro" id="IPR002902">
    <property type="entry name" value="GNK2"/>
</dbReference>
<accession>A0A4Y7IGQ6</accession>
<feature type="region of interest" description="Disordered" evidence="15">
    <location>
        <begin position="254"/>
        <end position="275"/>
    </location>
</feature>
<dbReference type="CDD" id="cd23509">
    <property type="entry name" value="Gnk2-like"/>
    <property type="match status" value="2"/>
</dbReference>
<evidence type="ECO:0000256" key="4">
    <source>
        <dbReference type="ARBA" id="ARBA00022679"/>
    </source>
</evidence>
<keyword evidence="12 16" id="KW-0472">Membrane</keyword>
<reference evidence="19 20" key="1">
    <citation type="journal article" date="2018" name="Science">
        <title>The opium poppy genome and morphinan production.</title>
        <authorList>
            <person name="Guo L."/>
            <person name="Winzer T."/>
            <person name="Yang X."/>
            <person name="Li Y."/>
            <person name="Ning Z."/>
            <person name="He Z."/>
            <person name="Teodor R."/>
            <person name="Lu Y."/>
            <person name="Bowser T.A."/>
            <person name="Graham I.A."/>
            <person name="Ye K."/>
        </authorList>
    </citation>
    <scope>NUCLEOTIDE SEQUENCE [LARGE SCALE GENOMIC DNA]</scope>
    <source>
        <strain evidence="20">cv. HN1</strain>
        <tissue evidence="19">Leaves</tissue>
    </source>
</reference>
<dbReference type="Gene3D" id="3.30.200.20">
    <property type="entry name" value="Phosphorylase Kinase, domain 1"/>
    <property type="match status" value="1"/>
</dbReference>
<feature type="compositionally biased region" description="Low complexity" evidence="15">
    <location>
        <begin position="266"/>
        <end position="275"/>
    </location>
</feature>